<dbReference type="PANTHER" id="PTHR30106">
    <property type="entry name" value="INNER MEMBRANE PROTEIN YEIH-RELATED"/>
    <property type="match status" value="1"/>
</dbReference>
<feature type="transmembrane region" description="Helical" evidence="7">
    <location>
        <begin position="262"/>
        <end position="279"/>
    </location>
</feature>
<evidence type="ECO:0000256" key="7">
    <source>
        <dbReference type="SAM" id="Phobius"/>
    </source>
</evidence>
<accession>A0ABU7G0C0</accession>
<evidence type="ECO:0000313" key="8">
    <source>
        <dbReference type="EMBL" id="MEE1672394.1"/>
    </source>
</evidence>
<dbReference type="RefSeq" id="WP_329773735.1">
    <property type="nucleotide sequence ID" value="NZ_JAYDYW010000002.1"/>
</dbReference>
<keyword evidence="9" id="KW-1185">Reference proteome</keyword>
<keyword evidence="4 7" id="KW-0812">Transmembrane</keyword>
<feature type="transmembrane region" description="Helical" evidence="7">
    <location>
        <begin position="206"/>
        <end position="223"/>
    </location>
</feature>
<evidence type="ECO:0000313" key="9">
    <source>
        <dbReference type="Proteomes" id="UP001310248"/>
    </source>
</evidence>
<evidence type="ECO:0000256" key="2">
    <source>
        <dbReference type="ARBA" id="ARBA00007977"/>
    </source>
</evidence>
<feature type="transmembrane region" description="Helical" evidence="7">
    <location>
        <begin position="112"/>
        <end position="133"/>
    </location>
</feature>
<feature type="transmembrane region" description="Helical" evidence="7">
    <location>
        <begin position="13"/>
        <end position="46"/>
    </location>
</feature>
<organism evidence="8 9">
    <name type="scientific">Agarivorans aestuarii</name>
    <dbReference type="NCBI Taxonomy" id="1563703"/>
    <lineage>
        <taxon>Bacteria</taxon>
        <taxon>Pseudomonadati</taxon>
        <taxon>Pseudomonadota</taxon>
        <taxon>Gammaproteobacteria</taxon>
        <taxon>Alteromonadales</taxon>
        <taxon>Alteromonadaceae</taxon>
        <taxon>Agarivorans</taxon>
    </lineage>
</organism>
<feature type="transmembrane region" description="Helical" evidence="7">
    <location>
        <begin position="139"/>
        <end position="161"/>
    </location>
</feature>
<feature type="transmembrane region" description="Helical" evidence="7">
    <location>
        <begin position="82"/>
        <end position="100"/>
    </location>
</feature>
<dbReference type="InterPro" id="IPR018383">
    <property type="entry name" value="UPF0324_pro"/>
</dbReference>
<comment type="caution">
    <text evidence="8">The sequence shown here is derived from an EMBL/GenBank/DDBJ whole genome shotgun (WGS) entry which is preliminary data.</text>
</comment>
<keyword evidence="3" id="KW-1003">Cell membrane</keyword>
<evidence type="ECO:0000256" key="6">
    <source>
        <dbReference type="ARBA" id="ARBA00023136"/>
    </source>
</evidence>
<gene>
    <name evidence="8" type="ORF">SNR37_001715</name>
</gene>
<reference evidence="9" key="1">
    <citation type="submission" date="2023-07" db="EMBL/GenBank/DDBJ databases">
        <title>Draft genome sequence of Agarivorans aestuarii strain ZMCS4, a CAZymes producing bacteria isolated from the marine brown algae Clodostephus spongiosus.</title>
        <authorList>
            <person name="Lorente B."/>
            <person name="Cabral C."/>
            <person name="Frias J."/>
            <person name="Faria J."/>
            <person name="Toubarro D."/>
        </authorList>
    </citation>
    <scope>NUCLEOTIDE SEQUENCE [LARGE SCALE GENOMIC DNA]</scope>
    <source>
        <strain evidence="9">ZMCS4</strain>
    </source>
</reference>
<keyword evidence="6 7" id="KW-0472">Membrane</keyword>
<evidence type="ECO:0000256" key="5">
    <source>
        <dbReference type="ARBA" id="ARBA00022989"/>
    </source>
</evidence>
<protein>
    <submittedName>
        <fullName evidence="8">Sulfate exporter family transporter</fullName>
    </submittedName>
</protein>
<dbReference type="Pfam" id="PF03601">
    <property type="entry name" value="Cons_hypoth698"/>
    <property type="match status" value="1"/>
</dbReference>
<dbReference type="EMBL" id="JAYDYW010000002">
    <property type="protein sequence ID" value="MEE1672394.1"/>
    <property type="molecule type" value="Genomic_DNA"/>
</dbReference>
<feature type="transmembrane region" description="Helical" evidence="7">
    <location>
        <begin position="230"/>
        <end position="250"/>
    </location>
</feature>
<sequence>MLEKLKRMNKADVLCIVFCLIIITPLINGPGALVIGACLASFGLTPKSIDVGALTKRLLAISVVGLGFGISITQAIQYTQHGFGLIVGSIAFTLILGLVATKLLGIERKTGYLISVGTAICGGSAIAAVSPAIKASSKQISLALATVFILNACGLFIFPLLGHLFDLNQSQFGYWAAIAIHDTSSVVGAAAAYGDEALSVATTVKLARALWIIPVALLSAVIFKEKDGKISIPYFILFYIIAMLISNYVPMFEAVYQGLFELSKQLLGVCLFLIGYGLTAKNLQQAGSKPLLLGVSLWVCIAVGSLLIIKAFY</sequence>
<dbReference type="PANTHER" id="PTHR30106:SF1">
    <property type="entry name" value="UPF0324 MEMBRANE PROTEIN FN0533"/>
    <property type="match status" value="1"/>
</dbReference>
<evidence type="ECO:0000256" key="4">
    <source>
        <dbReference type="ARBA" id="ARBA00022692"/>
    </source>
</evidence>
<comment type="similarity">
    <text evidence="2">Belongs to the UPF0324 family.</text>
</comment>
<feature type="transmembrane region" description="Helical" evidence="7">
    <location>
        <begin position="291"/>
        <end position="312"/>
    </location>
</feature>
<dbReference type="Proteomes" id="UP001310248">
    <property type="component" value="Unassembled WGS sequence"/>
</dbReference>
<comment type="subcellular location">
    <subcellularLocation>
        <location evidence="1">Cell membrane</location>
        <topology evidence="1">Multi-pass membrane protein</topology>
    </subcellularLocation>
</comment>
<name>A0ABU7G0C0_9ALTE</name>
<evidence type="ECO:0000256" key="1">
    <source>
        <dbReference type="ARBA" id="ARBA00004651"/>
    </source>
</evidence>
<proteinExistence type="inferred from homology"/>
<feature type="transmembrane region" description="Helical" evidence="7">
    <location>
        <begin position="173"/>
        <end position="194"/>
    </location>
</feature>
<reference evidence="8 9" key="2">
    <citation type="submission" date="2023-12" db="EMBL/GenBank/DDBJ databases">
        <authorList>
            <consortium name="Cladostephus spongiosus"/>
            <person name="Lorente B."/>
            <person name="Cabral C."/>
            <person name="Frias J."/>
            <person name="Faria J."/>
            <person name="Toubarro D."/>
        </authorList>
    </citation>
    <scope>NUCLEOTIDE SEQUENCE [LARGE SCALE GENOMIC DNA]</scope>
    <source>
        <strain evidence="8 9">ZMCS4</strain>
    </source>
</reference>
<evidence type="ECO:0000256" key="3">
    <source>
        <dbReference type="ARBA" id="ARBA00022475"/>
    </source>
</evidence>
<keyword evidence="5 7" id="KW-1133">Transmembrane helix</keyword>